<dbReference type="EMBL" id="CP129682">
    <property type="protein sequence ID" value="XDS48059.1"/>
    <property type="molecule type" value="Genomic_DNA"/>
</dbReference>
<feature type="region of interest" description="Disordered" evidence="1">
    <location>
        <begin position="1"/>
        <end position="20"/>
    </location>
</feature>
<dbReference type="EMBL" id="CP129675">
    <property type="protein sequence ID" value="XDS47233.1"/>
    <property type="molecule type" value="Genomic_DNA"/>
</dbReference>
<evidence type="ECO:0000313" key="2">
    <source>
        <dbReference type="EMBL" id="XDS47233.1"/>
    </source>
</evidence>
<evidence type="ECO:0000313" key="3">
    <source>
        <dbReference type="EMBL" id="XDS48059.1"/>
    </source>
</evidence>
<dbReference type="KEGG" id="bfk:QN062_02845"/>
<proteinExistence type="predicted"/>
<sequence>MNINAADFEQPQGNHEDDQPMPRIIGAYALESGDAAQRRRLITSILDHGLGTGFEVPILSHDFAQEQEWFWNLMPTASSHVLTMVTRTMEELSNDPRYGLASEDPRGRNRAISELEKVQGLVQDMNAGGGPHVGAIEIQSAPQASDPATACAHFLQSLKELASWDWHGASLCVEHCDALVPWHAPAKGFLSLHDEIDIVRKIRSMHVSTRVGITLNWGRSAIELRDADAVQQHIRQCLSTDTLLGLMYSGTSPVASEFGPAWSDAHCPMRCPPHDPDGESTSLLSDEAIHASRILAGRAPAYEGIKVSMRPLESSVSSKIATIQRCASALDLAWEDLRDARNQRRELEAQTSGSN</sequence>
<gene>
    <name evidence="4" type="ORF">QN062_02845</name>
    <name evidence="3" type="ORF">QN216_06850</name>
    <name evidence="2" type="ORF">QN217_03600</name>
</gene>
<evidence type="ECO:0000313" key="4">
    <source>
        <dbReference type="EMBL" id="XDS51136.1"/>
    </source>
</evidence>
<dbReference type="AlphaFoldDB" id="A0AB39UEM9"/>
<name>A0AB39UEM9_9BIFI</name>
<dbReference type="EMBL" id="CP129683">
    <property type="protein sequence ID" value="XDS51136.1"/>
    <property type="molecule type" value="Genomic_DNA"/>
</dbReference>
<organism evidence="2">
    <name type="scientific">Bifidobacterium fermentum</name>
    <dbReference type="NCBI Taxonomy" id="3059035"/>
    <lineage>
        <taxon>Bacteria</taxon>
        <taxon>Bacillati</taxon>
        <taxon>Actinomycetota</taxon>
        <taxon>Actinomycetes</taxon>
        <taxon>Bifidobacteriales</taxon>
        <taxon>Bifidobacteriaceae</taxon>
        <taxon>Bifidobacterium</taxon>
    </lineage>
</organism>
<evidence type="ECO:0000256" key="1">
    <source>
        <dbReference type="SAM" id="MobiDB-lite"/>
    </source>
</evidence>
<dbReference type="Gene3D" id="3.20.20.150">
    <property type="entry name" value="Divalent-metal-dependent TIM barrel enzymes"/>
    <property type="match status" value="1"/>
</dbReference>
<accession>A0AB39UEM9</accession>
<dbReference type="InterPro" id="IPR032344">
    <property type="entry name" value="DUF4862"/>
</dbReference>
<protein>
    <submittedName>
        <fullName evidence="2">DUF4862 family protein</fullName>
    </submittedName>
</protein>
<reference evidence="2" key="1">
    <citation type="submission" date="2023-07" db="EMBL/GenBank/DDBJ databases">
        <title>Bifidobacterium aquikefiriaerophilum sp. nov. and Bifidobacterium eccum sp. nov., isolated from water kefir.</title>
        <authorList>
            <person name="Breselge S."/>
            <person name="Bellassi P."/>
            <person name="Barcenilla C."/>
            <person name="Alvarez-Ordonez A."/>
            <person name="Morelli L."/>
            <person name="Cotter P.D."/>
        </authorList>
    </citation>
    <scope>NUCLEOTIDE SEQUENCE</scope>
    <source>
        <strain evidence="4">WK012_4_13</strain>
        <strain evidence="3">WK013_4_14</strain>
        <strain evidence="2">WK048_4_13</strain>
    </source>
</reference>
<dbReference type="Pfam" id="PF16154">
    <property type="entry name" value="DUF4862"/>
    <property type="match status" value="1"/>
</dbReference>
<dbReference type="RefSeq" id="WP_369342100.1">
    <property type="nucleotide sequence ID" value="NZ_CP129675.1"/>
</dbReference>